<protein>
    <submittedName>
        <fullName evidence="1">Uncharacterized protein</fullName>
    </submittedName>
</protein>
<accession>A0A7C4AA88</accession>
<proteinExistence type="predicted"/>
<reference evidence="1" key="1">
    <citation type="journal article" date="2020" name="mSystems">
        <title>Genome- and Community-Level Interaction Insights into Carbon Utilization and Element Cycling Functions of Hydrothermarchaeota in Hydrothermal Sediment.</title>
        <authorList>
            <person name="Zhou Z."/>
            <person name="Liu Y."/>
            <person name="Xu W."/>
            <person name="Pan J."/>
            <person name="Luo Z.H."/>
            <person name="Li M."/>
        </authorList>
    </citation>
    <scope>NUCLEOTIDE SEQUENCE [LARGE SCALE GENOMIC DNA]</scope>
    <source>
        <strain evidence="1">SpSt-413</strain>
    </source>
</reference>
<comment type="caution">
    <text evidence="1">The sequence shown here is derived from an EMBL/GenBank/DDBJ whole genome shotgun (WGS) entry which is preliminary data.</text>
</comment>
<gene>
    <name evidence="1" type="ORF">ENR59_00965</name>
</gene>
<organism evidence="1">
    <name type="scientific">Fundidesulfovibrio putealis</name>
    <dbReference type="NCBI Taxonomy" id="270496"/>
    <lineage>
        <taxon>Bacteria</taxon>
        <taxon>Pseudomonadati</taxon>
        <taxon>Thermodesulfobacteriota</taxon>
        <taxon>Desulfovibrionia</taxon>
        <taxon>Desulfovibrionales</taxon>
        <taxon>Desulfovibrionaceae</taxon>
        <taxon>Fundidesulfovibrio</taxon>
    </lineage>
</organism>
<name>A0A7C4AA88_9BACT</name>
<dbReference type="AlphaFoldDB" id="A0A7C4AA88"/>
<dbReference type="EMBL" id="DSRP01000071">
    <property type="protein sequence ID" value="HGG91509.1"/>
    <property type="molecule type" value="Genomic_DNA"/>
</dbReference>
<sequence>MDPSIAAYTLYIHKLLYQRILDSMESRQETIRELLAATRPDLSPQAAACVAESVPAMLPDLHRKWIGMFVEKLLATADMRQVATLCDGSEENSAALALAYVMFLESERMEAQIAQDLADVERQGGADMARVAADLCARLTRVEQEILDQRRQKAEQYRMAKGSDTTH</sequence>
<evidence type="ECO:0000313" key="1">
    <source>
        <dbReference type="EMBL" id="HGG91509.1"/>
    </source>
</evidence>